<dbReference type="RefSeq" id="WP_346248010.1">
    <property type="nucleotide sequence ID" value="NZ_JBDIZK010000011.1"/>
</dbReference>
<evidence type="ECO:0000313" key="3">
    <source>
        <dbReference type="Proteomes" id="UP001427805"/>
    </source>
</evidence>
<evidence type="ECO:0000259" key="1">
    <source>
        <dbReference type="PROSITE" id="PS51387"/>
    </source>
</evidence>
<keyword evidence="3" id="KW-1185">Reference proteome</keyword>
<evidence type="ECO:0000313" key="2">
    <source>
        <dbReference type="EMBL" id="MEN3748966.1"/>
    </source>
</evidence>
<dbReference type="Proteomes" id="UP001427805">
    <property type="component" value="Unassembled WGS sequence"/>
</dbReference>
<dbReference type="InterPro" id="IPR016169">
    <property type="entry name" value="FAD-bd_PCMH_sub2"/>
</dbReference>
<dbReference type="InterPro" id="IPR010031">
    <property type="entry name" value="FAD_lactone_oxidase-like"/>
</dbReference>
<reference evidence="2 3" key="1">
    <citation type="submission" date="2024-05" db="EMBL/GenBank/DDBJ databases">
        <title>Sphingomonas sp. HF-S3 16S ribosomal RNA gene Genome sequencing and assembly.</title>
        <authorList>
            <person name="Lee H."/>
        </authorList>
    </citation>
    <scope>NUCLEOTIDE SEQUENCE [LARGE SCALE GENOMIC DNA]</scope>
    <source>
        <strain evidence="2 3">HF-S3</strain>
    </source>
</reference>
<dbReference type="PANTHER" id="PTHR43762:SF1">
    <property type="entry name" value="D-ARABINONO-1,4-LACTONE OXIDASE"/>
    <property type="match status" value="1"/>
</dbReference>
<dbReference type="InterPro" id="IPR016166">
    <property type="entry name" value="FAD-bd_PCMH"/>
</dbReference>
<dbReference type="Gene3D" id="3.30.465.10">
    <property type="match status" value="1"/>
</dbReference>
<name>A0ABV0BDL3_9SPHN</name>
<protein>
    <recommendedName>
        <fullName evidence="1">FAD-binding PCMH-type domain-containing protein</fullName>
    </recommendedName>
</protein>
<dbReference type="PANTHER" id="PTHR43762">
    <property type="entry name" value="L-GULONOLACTONE OXIDASE"/>
    <property type="match status" value="1"/>
</dbReference>
<gene>
    <name evidence="2" type="ORF">TPR58_17455</name>
</gene>
<dbReference type="InterPro" id="IPR036318">
    <property type="entry name" value="FAD-bd_PCMH-like_sf"/>
</dbReference>
<proteinExistence type="predicted"/>
<feature type="domain" description="FAD-binding PCMH-type" evidence="1">
    <location>
        <begin position="44"/>
        <end position="253"/>
    </location>
</feature>
<sequence>MPSIRYDDHVAWSNYHLTLGARSAARPVPSMTIERLARIEAGDVAAQPGLARFAATAAPLMQHLATVRSDLGGRRPPGPAGMTGCSWSFSPVIGTPASQLACDGLSGAAGLDEGDRDPACTVAADRIALVSGGTRLRKLVDWGRPLGLTLMTSGTHLGATVAGSAGTASHGSRLGYGGIQNMVLGMHLITGATDHVWIERSSGPVLNAQGAARLEVAGARLRVVRDDDQFEDALVHLGSMGIVNGVAMEMVPIETFALLRRRATLDAAWLDDLAQGEFDRAAARLHCPVVPAFYEITLNPHAPFADEATHLMYVPRTASALLPPGDADIVRPADAIGLLGQWLTRSDATRPSAAGNALVGERDDPGGAVRRVLRRLLKDESSAFAYYRAIGKFEANSGPFDPEDPARPGYDWGALHGDEITGNTPGALYNASFAIPRDHLAAAIPAICRAVAHLEPSFVFSIRFVARPAGTLAFTRFEQNAVIEIDGLSGLICEVAAAGIDPSEPHAGEMLAALRALSTTLEKGAVAVRAALEAARIPSSMHWAKLGDLDKAKVQADFGHPADPESLIRRWRDTRDALLPEESRALFWNDHVVALGLLDRIGTAKR</sequence>
<dbReference type="PROSITE" id="PS51387">
    <property type="entry name" value="FAD_PCMH"/>
    <property type="match status" value="1"/>
</dbReference>
<organism evidence="2 3">
    <name type="scientific">Sphingomonas rustica</name>
    <dbReference type="NCBI Taxonomy" id="3103142"/>
    <lineage>
        <taxon>Bacteria</taxon>
        <taxon>Pseudomonadati</taxon>
        <taxon>Pseudomonadota</taxon>
        <taxon>Alphaproteobacteria</taxon>
        <taxon>Sphingomonadales</taxon>
        <taxon>Sphingomonadaceae</taxon>
        <taxon>Sphingomonas</taxon>
    </lineage>
</organism>
<comment type="caution">
    <text evidence="2">The sequence shown here is derived from an EMBL/GenBank/DDBJ whole genome shotgun (WGS) entry which is preliminary data.</text>
</comment>
<dbReference type="EMBL" id="JBDIZK010000011">
    <property type="protein sequence ID" value="MEN3748966.1"/>
    <property type="molecule type" value="Genomic_DNA"/>
</dbReference>
<dbReference type="SUPFAM" id="SSF56176">
    <property type="entry name" value="FAD-binding/transporter-associated domain-like"/>
    <property type="match status" value="1"/>
</dbReference>
<accession>A0ABV0BDL3</accession>